<sequence length="74" mass="8340">MIGTLLTLPLLPVKGVLALAEVIAEEVDKELYGMPAIRRRLDELQRLRAAGQIEEDDYRQAEQELIGRMLHRGG</sequence>
<dbReference type="KEGG" id="nhu:H0264_18315"/>
<dbReference type="Pfam" id="PF05120">
    <property type="entry name" value="GvpG"/>
    <property type="match status" value="1"/>
</dbReference>
<dbReference type="AlphaFoldDB" id="A0A7D6VDJ4"/>
<keyword evidence="2" id="KW-1185">Reference proteome</keyword>
<gene>
    <name evidence="1" type="ORF">H0264_18315</name>
</gene>
<accession>A0A7D6VDJ4</accession>
<dbReference type="Proteomes" id="UP000515512">
    <property type="component" value="Chromosome"/>
</dbReference>
<evidence type="ECO:0000313" key="2">
    <source>
        <dbReference type="Proteomes" id="UP000515512"/>
    </source>
</evidence>
<protein>
    <submittedName>
        <fullName evidence="1">Gas vesicle protein GvpG</fullName>
    </submittedName>
</protein>
<name>A0A7D6VDJ4_9NOCA</name>
<dbReference type="RefSeq" id="WP_181585086.1">
    <property type="nucleotide sequence ID" value="NZ_CP059399.1"/>
</dbReference>
<dbReference type="InterPro" id="IPR007804">
    <property type="entry name" value="GvpG"/>
</dbReference>
<organism evidence="1 2">
    <name type="scientific">Nocardia huaxiensis</name>
    <dbReference type="NCBI Taxonomy" id="2755382"/>
    <lineage>
        <taxon>Bacteria</taxon>
        <taxon>Bacillati</taxon>
        <taxon>Actinomycetota</taxon>
        <taxon>Actinomycetes</taxon>
        <taxon>Mycobacteriales</taxon>
        <taxon>Nocardiaceae</taxon>
        <taxon>Nocardia</taxon>
    </lineage>
</organism>
<evidence type="ECO:0000313" key="1">
    <source>
        <dbReference type="EMBL" id="QLY33921.1"/>
    </source>
</evidence>
<proteinExistence type="predicted"/>
<dbReference type="EMBL" id="CP059399">
    <property type="protein sequence ID" value="QLY33921.1"/>
    <property type="molecule type" value="Genomic_DNA"/>
</dbReference>
<reference evidence="1 2" key="1">
    <citation type="submission" date="2020-07" db="EMBL/GenBank/DDBJ databases">
        <authorList>
            <person name="Zhuang K."/>
            <person name="Ran Y."/>
        </authorList>
    </citation>
    <scope>NUCLEOTIDE SEQUENCE [LARGE SCALE GENOMIC DNA]</scope>
    <source>
        <strain evidence="1 2">WCH-YHL-001</strain>
    </source>
</reference>